<evidence type="ECO:0000313" key="1">
    <source>
        <dbReference type="EMBL" id="OTF73281.1"/>
    </source>
</evidence>
<protein>
    <submittedName>
        <fullName evidence="1">Uncharacterized protein</fullName>
    </submittedName>
</protein>
<dbReference type="EMBL" id="MUJZ01052329">
    <property type="protein sequence ID" value="OTF73281.1"/>
    <property type="molecule type" value="Genomic_DNA"/>
</dbReference>
<gene>
    <name evidence="1" type="ORF">BLA29_007405</name>
</gene>
<sequence>MAIFYSEKSEHLKPYPFDTNCFDGYDHTLDDCAVNWNGKFRSSGECFLYCLSESLNVRCINYYSLLTERWIRRRLQEDFSRSMMPFCSSSKNIEIQKHGNQLEYCMKKCRPSCVREWFTMAKVNSEPFNQTTITLLRSNEPSQLIEHVEATSLETFMGNIGGHLHVWLGISVVEIFNYIIRIIRLRHFSGILCCLYVLFKRSRRRNNHGY</sequence>
<dbReference type="AlphaFoldDB" id="A0A1Y3AXR8"/>
<dbReference type="Gene3D" id="1.10.287.770">
    <property type="entry name" value="YojJ-like"/>
    <property type="match status" value="1"/>
</dbReference>
<evidence type="ECO:0000313" key="2">
    <source>
        <dbReference type="Proteomes" id="UP000194236"/>
    </source>
</evidence>
<dbReference type="OrthoDB" id="6433504at2759"/>
<comment type="caution">
    <text evidence="1">The sequence shown here is derived from an EMBL/GenBank/DDBJ whole genome shotgun (WGS) entry which is preliminary data.</text>
</comment>
<accession>A0A1Y3AXR8</accession>
<proteinExistence type="predicted"/>
<dbReference type="Proteomes" id="UP000194236">
    <property type="component" value="Unassembled WGS sequence"/>
</dbReference>
<organism evidence="1 2">
    <name type="scientific">Euroglyphus maynei</name>
    <name type="common">Mayne's house dust mite</name>
    <dbReference type="NCBI Taxonomy" id="6958"/>
    <lineage>
        <taxon>Eukaryota</taxon>
        <taxon>Metazoa</taxon>
        <taxon>Ecdysozoa</taxon>
        <taxon>Arthropoda</taxon>
        <taxon>Chelicerata</taxon>
        <taxon>Arachnida</taxon>
        <taxon>Acari</taxon>
        <taxon>Acariformes</taxon>
        <taxon>Sarcoptiformes</taxon>
        <taxon>Astigmata</taxon>
        <taxon>Psoroptidia</taxon>
        <taxon>Analgoidea</taxon>
        <taxon>Pyroglyphidae</taxon>
        <taxon>Pyroglyphinae</taxon>
        <taxon>Euroglyphus</taxon>
    </lineage>
</organism>
<keyword evidence="2" id="KW-1185">Reference proteome</keyword>
<name>A0A1Y3AXR8_EURMA</name>
<reference evidence="1 2" key="1">
    <citation type="submission" date="2017-03" db="EMBL/GenBank/DDBJ databases">
        <title>Genome Survey of Euroglyphus maynei.</title>
        <authorList>
            <person name="Arlian L.G."/>
            <person name="Morgan M.S."/>
            <person name="Rider S.D."/>
        </authorList>
    </citation>
    <scope>NUCLEOTIDE SEQUENCE [LARGE SCALE GENOMIC DNA]</scope>
    <source>
        <strain evidence="1">Arlian Lab</strain>
        <tissue evidence="1">Whole body</tissue>
    </source>
</reference>